<feature type="compositionally biased region" description="Polar residues" evidence="1">
    <location>
        <begin position="1"/>
        <end position="13"/>
    </location>
</feature>
<reference evidence="2" key="2">
    <citation type="submission" date="2023-03" db="EMBL/GenBank/DDBJ databases">
        <authorList>
            <person name="Inwood S.N."/>
            <person name="Skelly J.G."/>
            <person name="Guhlin J."/>
            <person name="Harrop T.W.R."/>
            <person name="Goldson S.G."/>
            <person name="Dearden P.K."/>
        </authorList>
    </citation>
    <scope>NUCLEOTIDE SEQUENCE</scope>
    <source>
        <strain evidence="2">Irish</strain>
        <tissue evidence="2">Whole body</tissue>
    </source>
</reference>
<dbReference type="AlphaFoldDB" id="A0AA39KPT1"/>
<organism evidence="2 3">
    <name type="scientific">Microctonus aethiopoides</name>
    <dbReference type="NCBI Taxonomy" id="144406"/>
    <lineage>
        <taxon>Eukaryota</taxon>
        <taxon>Metazoa</taxon>
        <taxon>Ecdysozoa</taxon>
        <taxon>Arthropoda</taxon>
        <taxon>Hexapoda</taxon>
        <taxon>Insecta</taxon>
        <taxon>Pterygota</taxon>
        <taxon>Neoptera</taxon>
        <taxon>Endopterygota</taxon>
        <taxon>Hymenoptera</taxon>
        <taxon>Apocrita</taxon>
        <taxon>Ichneumonoidea</taxon>
        <taxon>Braconidae</taxon>
        <taxon>Euphorinae</taxon>
        <taxon>Microctonus</taxon>
    </lineage>
</organism>
<protein>
    <submittedName>
        <fullName evidence="2">Uncharacterized protein</fullName>
    </submittedName>
</protein>
<gene>
    <name evidence="2" type="ORF">PV328_012295</name>
</gene>
<evidence type="ECO:0000313" key="3">
    <source>
        <dbReference type="Proteomes" id="UP001168990"/>
    </source>
</evidence>
<evidence type="ECO:0000313" key="2">
    <source>
        <dbReference type="EMBL" id="KAK0169242.1"/>
    </source>
</evidence>
<proteinExistence type="predicted"/>
<keyword evidence="3" id="KW-1185">Reference proteome</keyword>
<sequence length="142" mass="16290">MVNVSWRSNSSSEEIADGWQGWSWDIPHDNTQLPEPTTDPAISNDSRPCTTNPTDTQPVKRGRGRPRKNPQGEQITKITQLADHKYNLRKRKPLIVDDNKIQQQHNTLTTQTSAETSEKTKMSQKNRPQKPIYVSLEDQKEI</sequence>
<reference evidence="2" key="1">
    <citation type="journal article" date="2023" name="bioRxiv">
        <title>Scaffold-level genome assemblies of two parasitoid biocontrol wasps reveal the parthenogenesis mechanism and an associated novel virus.</title>
        <authorList>
            <person name="Inwood S."/>
            <person name="Skelly J."/>
            <person name="Guhlin J."/>
            <person name="Harrop T."/>
            <person name="Goldson S."/>
            <person name="Dearden P."/>
        </authorList>
    </citation>
    <scope>NUCLEOTIDE SEQUENCE</scope>
    <source>
        <strain evidence="2">Irish</strain>
        <tissue evidence="2">Whole body</tissue>
    </source>
</reference>
<dbReference type="EMBL" id="JAQQBS010000882">
    <property type="protein sequence ID" value="KAK0169242.1"/>
    <property type="molecule type" value="Genomic_DNA"/>
</dbReference>
<name>A0AA39KPT1_9HYME</name>
<accession>A0AA39KPT1</accession>
<evidence type="ECO:0000256" key="1">
    <source>
        <dbReference type="SAM" id="MobiDB-lite"/>
    </source>
</evidence>
<feature type="compositionally biased region" description="Polar residues" evidence="1">
    <location>
        <begin position="101"/>
        <end position="115"/>
    </location>
</feature>
<feature type="region of interest" description="Disordered" evidence="1">
    <location>
        <begin position="1"/>
        <end position="142"/>
    </location>
</feature>
<feature type="compositionally biased region" description="Polar residues" evidence="1">
    <location>
        <begin position="29"/>
        <end position="57"/>
    </location>
</feature>
<comment type="caution">
    <text evidence="2">The sequence shown here is derived from an EMBL/GenBank/DDBJ whole genome shotgun (WGS) entry which is preliminary data.</text>
</comment>
<dbReference type="Proteomes" id="UP001168990">
    <property type="component" value="Unassembled WGS sequence"/>
</dbReference>